<dbReference type="Pfam" id="PF13620">
    <property type="entry name" value="CarboxypepD_reg"/>
    <property type="match status" value="1"/>
</dbReference>
<dbReference type="InterPro" id="IPR008969">
    <property type="entry name" value="CarboxyPept-like_regulatory"/>
</dbReference>
<keyword evidence="2" id="KW-0732">Signal</keyword>
<feature type="compositionally biased region" description="Low complexity" evidence="1">
    <location>
        <begin position="356"/>
        <end position="370"/>
    </location>
</feature>
<keyword evidence="4" id="KW-0675">Receptor</keyword>
<evidence type="ECO:0000256" key="2">
    <source>
        <dbReference type="SAM" id="SignalP"/>
    </source>
</evidence>
<name>A0A1N6JR58_9BACT</name>
<dbReference type="EMBL" id="FSRA01000002">
    <property type="protein sequence ID" value="SIO46679.1"/>
    <property type="molecule type" value="Genomic_DNA"/>
</dbReference>
<dbReference type="Gene3D" id="2.60.40.1120">
    <property type="entry name" value="Carboxypeptidase-like, regulatory domain"/>
    <property type="match status" value="1"/>
</dbReference>
<feature type="region of interest" description="Disordered" evidence="1">
    <location>
        <begin position="403"/>
        <end position="428"/>
    </location>
</feature>
<evidence type="ECO:0000313" key="4">
    <source>
        <dbReference type="EMBL" id="SIO46679.1"/>
    </source>
</evidence>
<feature type="compositionally biased region" description="Basic and acidic residues" evidence="1">
    <location>
        <begin position="338"/>
        <end position="355"/>
    </location>
</feature>
<evidence type="ECO:0000313" key="5">
    <source>
        <dbReference type="Proteomes" id="UP000185003"/>
    </source>
</evidence>
<dbReference type="RefSeq" id="WP_084185747.1">
    <property type="nucleotide sequence ID" value="NZ_FSRA01000002.1"/>
</dbReference>
<feature type="region of interest" description="Disordered" evidence="1">
    <location>
        <begin position="906"/>
        <end position="925"/>
    </location>
</feature>
<dbReference type="Pfam" id="PF14905">
    <property type="entry name" value="OMP_b-brl_3"/>
    <property type="match status" value="2"/>
</dbReference>
<reference evidence="4 5" key="1">
    <citation type="submission" date="2016-11" db="EMBL/GenBank/DDBJ databases">
        <authorList>
            <person name="Jaros S."/>
            <person name="Januszkiewicz K."/>
            <person name="Wedrychowicz H."/>
        </authorList>
    </citation>
    <scope>NUCLEOTIDE SEQUENCE [LARGE SCALE GENOMIC DNA]</scope>
    <source>
        <strain evidence="4 5">DSM 24787</strain>
    </source>
</reference>
<dbReference type="InterPro" id="IPR041700">
    <property type="entry name" value="OMP_b-brl_3"/>
</dbReference>
<dbReference type="SUPFAM" id="SSF49464">
    <property type="entry name" value="Carboxypeptidase regulatory domain-like"/>
    <property type="match status" value="1"/>
</dbReference>
<dbReference type="STRING" id="536979.SAMN04488055_4286"/>
<feature type="compositionally biased region" description="Low complexity" evidence="1">
    <location>
        <begin position="407"/>
        <end position="425"/>
    </location>
</feature>
<proteinExistence type="predicted"/>
<dbReference type="OrthoDB" id="606930at2"/>
<protein>
    <submittedName>
        <fullName evidence="4">Outer membrane receptor proteins, mostly Fe transport</fullName>
    </submittedName>
</protein>
<organism evidence="4 5">
    <name type="scientific">Chitinophaga niabensis</name>
    <dbReference type="NCBI Taxonomy" id="536979"/>
    <lineage>
        <taxon>Bacteria</taxon>
        <taxon>Pseudomonadati</taxon>
        <taxon>Bacteroidota</taxon>
        <taxon>Chitinophagia</taxon>
        <taxon>Chitinophagales</taxon>
        <taxon>Chitinophagaceae</taxon>
        <taxon>Chitinophaga</taxon>
    </lineage>
</organism>
<evidence type="ECO:0000259" key="3">
    <source>
        <dbReference type="Pfam" id="PF14905"/>
    </source>
</evidence>
<evidence type="ECO:0000256" key="1">
    <source>
        <dbReference type="SAM" id="MobiDB-lite"/>
    </source>
</evidence>
<feature type="region of interest" description="Disordered" evidence="1">
    <location>
        <begin position="338"/>
        <end position="371"/>
    </location>
</feature>
<accession>A0A1N6JR58</accession>
<feature type="domain" description="Outer membrane protein beta-barrel" evidence="3">
    <location>
        <begin position="442"/>
        <end position="737"/>
    </location>
</feature>
<feature type="domain" description="Outer membrane protein beta-barrel" evidence="3">
    <location>
        <begin position="747"/>
        <end position="897"/>
    </location>
</feature>
<dbReference type="SUPFAM" id="SSF56935">
    <property type="entry name" value="Porins"/>
    <property type="match status" value="1"/>
</dbReference>
<dbReference type="AlphaFoldDB" id="A0A1N6JR58"/>
<feature type="chain" id="PRO_5009936817" evidence="2">
    <location>
        <begin position="22"/>
        <end position="925"/>
    </location>
</feature>
<gene>
    <name evidence="4" type="ORF">SAMN04488055_4286</name>
</gene>
<sequence>MKRRVLLTVVLVIAILTIARAQTQTKLQITGRLIDYSNKEPLPNAAVALLEVKDSSIAATVVADAKGLFNITGAKPGNYVLVVSYMGYQQLTRNVHIQDTSRLIALGTLTLKRKGLNLNEVEIVDVKPPITIKEDTVEYNAGSFKTRENALLEELLKKLPGIQVEKDGTIKANGETVKKVLVDGKPFFGDDPKMATRNLPADIVDKIQLIDRKSEQAQFTGIADGEIEKTLNFTIKQDRKKGVFGRATAGYGSDERFSVNASMNRFRQTQQLSIMGGGNNTNNTGFSFSDGFNFGGGAKGGGGTGNTGLNRNWNGGINYSDNLAKGLRISGSYFMSDMQRDNERRSERENRHKPDSFSYVNSNSASLSNNRNHRVNARIEYDIDSFHSLIVTPNISFGSGDNFSESRNTTLNNNRDTVNNGRNMNKTTANSPSINGTALFRKKFDKKGRTFSTNLNFGANSNERESINQSQTSYLQRNGTFRNDTLDQKVIQDNSSKTLGVRMSYTEPVFIDRFLELNYGYNYNANSSNRTTYDKGKDAYDQLNDSLTNAFNNVYSNHQAGISIMTQKLRYNYTLGMNVQFNNLNSENITKDSTIQQHTVNISPLAQMNYNFSKNRRMRLAYRGQTQQPSLEQLQPVPDNSNPLFVKLGNPDLKPSFNNNLSVNYNNFDPVSMRSFFASLTGTFTLNKIVNNTAINDQGIQTSRPVNVNGNYNVNAYMVNGFSINRQQKTTINTNTYAGLTRDVSFLNNQKNFTQTLNITQAASFNYMYKEVFDMAAGGSVNYNRARFSNNKANNTNYFNYNFSLDFNLNLPGGIIIGGDVDHTINTGRTEGYNLQYTLANGFISKTLFKAKQGLVKFQVFDLFNQNVSVNRTVMDNYTEDSETKVLQRYFMVSFSYFLNRFGGKAPKGQRGDRMMEGPRNNVRF</sequence>
<feature type="signal peptide" evidence="2">
    <location>
        <begin position="1"/>
        <end position="21"/>
    </location>
</feature>
<dbReference type="Proteomes" id="UP000185003">
    <property type="component" value="Unassembled WGS sequence"/>
</dbReference>
<keyword evidence="5" id="KW-1185">Reference proteome</keyword>